<sequence>MKYIASSLLLACCSFSAFSATPIDIKTVPEIMQAFEKPEIYRKRTVTLGRLPQSVEIGQQFPTYVSDGKGGYKLETTNRVTDNVIVARMPFAVAGNIYNEWLIPKDKWQETYGELPTSTKFERFKRIKTIQAIKIDERILKLLNSQDGKTATIAVSWDPKGMQVFKNGYLAEREYGIAPEEMQQNYERIK</sequence>
<proteinExistence type="predicted"/>
<feature type="signal peptide" evidence="1">
    <location>
        <begin position="1"/>
        <end position="19"/>
    </location>
</feature>
<comment type="caution">
    <text evidence="2">The sequence shown here is derived from an EMBL/GenBank/DDBJ whole genome shotgun (WGS) entry which is preliminary data.</text>
</comment>
<organism evidence="2 3">
    <name type="scientific">Plesiomonas shigelloides</name>
    <name type="common">Aeromonas shigelloides</name>
    <dbReference type="NCBI Taxonomy" id="703"/>
    <lineage>
        <taxon>Bacteria</taxon>
        <taxon>Pseudomonadati</taxon>
        <taxon>Pseudomonadota</taxon>
        <taxon>Gammaproteobacteria</taxon>
        <taxon>Enterobacterales</taxon>
        <taxon>Enterobacteriaceae</taxon>
        <taxon>Plesiomonas</taxon>
    </lineage>
</organism>
<name>A0A379H760_PLESH</name>
<dbReference type="EMBL" id="JAFNAA010000014">
    <property type="protein sequence ID" value="MBO1109031.1"/>
    <property type="molecule type" value="Genomic_DNA"/>
</dbReference>
<feature type="chain" id="PRO_5041072938" evidence="1">
    <location>
        <begin position="20"/>
        <end position="190"/>
    </location>
</feature>
<gene>
    <name evidence="2" type="ORF">J2R62_12580</name>
</gene>
<accession>A0A379H760</accession>
<keyword evidence="1" id="KW-0732">Signal</keyword>
<evidence type="ECO:0000256" key="1">
    <source>
        <dbReference type="SAM" id="SignalP"/>
    </source>
</evidence>
<dbReference type="RefSeq" id="WP_010863154.1">
    <property type="nucleotide sequence ID" value="NZ_JAFNAA010000014.1"/>
</dbReference>
<protein>
    <submittedName>
        <fullName evidence="2">Uncharacterized protein</fullName>
    </submittedName>
</protein>
<evidence type="ECO:0000313" key="3">
    <source>
        <dbReference type="Proteomes" id="UP000664658"/>
    </source>
</evidence>
<reference evidence="2" key="1">
    <citation type="submission" date="2021-03" db="EMBL/GenBank/DDBJ databases">
        <title>Plesiomonas shigelloides zfcc0051, isolated from zebrafish feces.</title>
        <authorList>
            <person name="Vanderhoek Z."/>
            <person name="Gaulke C."/>
        </authorList>
    </citation>
    <scope>NUCLEOTIDE SEQUENCE</scope>
    <source>
        <strain evidence="2">Zfcc0051</strain>
    </source>
</reference>
<evidence type="ECO:0000313" key="2">
    <source>
        <dbReference type="EMBL" id="MBO1109031.1"/>
    </source>
</evidence>
<dbReference type="Proteomes" id="UP000664658">
    <property type="component" value="Unassembled WGS sequence"/>
</dbReference>
<dbReference type="AlphaFoldDB" id="A0A379H760"/>